<accession>A0AAN8BZU7</accession>
<protein>
    <submittedName>
        <fullName evidence="1">Uncharacterized protein</fullName>
    </submittedName>
</protein>
<name>A0AAN8BZU7_9TELE</name>
<evidence type="ECO:0000313" key="1">
    <source>
        <dbReference type="EMBL" id="KAK5894620.1"/>
    </source>
</evidence>
<comment type="caution">
    <text evidence="1">The sequence shown here is derived from an EMBL/GenBank/DDBJ whole genome shotgun (WGS) entry which is preliminary data.</text>
</comment>
<dbReference type="PANTHER" id="PTHR47018:SF3">
    <property type="entry name" value="MYCBP-ASSOCIATED PROTEIN"/>
    <property type="match status" value="1"/>
</dbReference>
<dbReference type="EMBL" id="JAULUE010002054">
    <property type="protein sequence ID" value="KAK5894620.1"/>
    <property type="molecule type" value="Genomic_DNA"/>
</dbReference>
<sequence>MGANAAQHVMAGKGYARAIRTHKLTLQALWQLLLPRLYTYLDEVDVTLRAELSDLCQSVDADHIAQMVDKLTTDRFQQPMKEFAASLAVDDPNTAFWWDYMTMVSIVLCFIRVQRDGLWDLHLYAFKRMLTFFFRYVHINNARWGTVYLAEISALPPEILLEFQKGNFLVKRSDQRFNQVQRIKVLSG</sequence>
<keyword evidence="2" id="KW-1185">Reference proteome</keyword>
<dbReference type="Proteomes" id="UP001335648">
    <property type="component" value="Unassembled WGS sequence"/>
</dbReference>
<dbReference type="AlphaFoldDB" id="A0AAN8BZU7"/>
<organism evidence="1 2">
    <name type="scientific">Champsocephalus esox</name>
    <name type="common">pike icefish</name>
    <dbReference type="NCBI Taxonomy" id="159716"/>
    <lineage>
        <taxon>Eukaryota</taxon>
        <taxon>Metazoa</taxon>
        <taxon>Chordata</taxon>
        <taxon>Craniata</taxon>
        <taxon>Vertebrata</taxon>
        <taxon>Euteleostomi</taxon>
        <taxon>Actinopterygii</taxon>
        <taxon>Neopterygii</taxon>
        <taxon>Teleostei</taxon>
        <taxon>Neoteleostei</taxon>
        <taxon>Acanthomorphata</taxon>
        <taxon>Eupercaria</taxon>
        <taxon>Perciformes</taxon>
        <taxon>Notothenioidei</taxon>
        <taxon>Channichthyidae</taxon>
        <taxon>Champsocephalus</taxon>
    </lineage>
</organism>
<reference evidence="1 2" key="1">
    <citation type="journal article" date="2023" name="Mol. Biol. Evol.">
        <title>Genomics of Secondarily Temperate Adaptation in the Only Non-Antarctic Icefish.</title>
        <authorList>
            <person name="Rivera-Colon A.G."/>
            <person name="Rayamajhi N."/>
            <person name="Minhas B.F."/>
            <person name="Madrigal G."/>
            <person name="Bilyk K.T."/>
            <person name="Yoon V."/>
            <person name="Hune M."/>
            <person name="Gregory S."/>
            <person name="Cheng C.H.C."/>
            <person name="Catchen J.M."/>
        </authorList>
    </citation>
    <scope>NUCLEOTIDE SEQUENCE [LARGE SCALE GENOMIC DNA]</scope>
    <source>
        <strain evidence="1">JC2023a</strain>
    </source>
</reference>
<evidence type="ECO:0000313" key="2">
    <source>
        <dbReference type="Proteomes" id="UP001335648"/>
    </source>
</evidence>
<dbReference type="PANTHER" id="PTHR47018">
    <property type="entry name" value="CXC DOMAIN-CONTAINING PROTEIN-RELATED"/>
    <property type="match status" value="1"/>
</dbReference>
<gene>
    <name evidence="1" type="ORF">CesoFtcFv8_011294</name>
</gene>
<proteinExistence type="predicted"/>